<keyword evidence="6" id="KW-1278">Translocase</keyword>
<keyword evidence="1 6" id="KW-0813">Transport</keyword>
<evidence type="ECO:0000313" key="9">
    <source>
        <dbReference type="Proteomes" id="UP001565200"/>
    </source>
</evidence>
<name>A0ABV4CUB4_9BACT</name>
<evidence type="ECO:0000256" key="3">
    <source>
        <dbReference type="ARBA" id="ARBA00022630"/>
    </source>
</evidence>
<dbReference type="InterPro" id="IPR007329">
    <property type="entry name" value="FMN-bd"/>
</dbReference>
<comment type="cofactor">
    <cofactor evidence="6">
        <name>FMN</name>
        <dbReference type="ChEBI" id="CHEBI:58210"/>
    </cofactor>
</comment>
<reference evidence="8 9" key="1">
    <citation type="submission" date="2024-03" db="EMBL/GenBank/DDBJ databases">
        <title>Mouse gut bacterial collection (mGBC) of GemPharmatech.</title>
        <authorList>
            <person name="He Y."/>
            <person name="Dong L."/>
            <person name="Wu D."/>
            <person name="Gao X."/>
            <person name="Lin Z."/>
        </authorList>
    </citation>
    <scope>NUCLEOTIDE SEQUENCE [LARGE SCALE GENOMIC DNA]</scope>
    <source>
        <strain evidence="8 9">54-13</strain>
    </source>
</reference>
<gene>
    <name evidence="6" type="primary">rnfG</name>
    <name evidence="8" type="ORF">AAK873_01460</name>
</gene>
<keyword evidence="4 6" id="KW-0288">FMN</keyword>
<feature type="domain" description="FMN-binding" evidence="7">
    <location>
        <begin position="99"/>
        <end position="191"/>
    </location>
</feature>
<evidence type="ECO:0000259" key="7">
    <source>
        <dbReference type="SMART" id="SM00900"/>
    </source>
</evidence>
<feature type="modified residue" description="FMN phosphoryl threonine" evidence="6">
    <location>
        <position position="174"/>
    </location>
</feature>
<comment type="subcellular location">
    <subcellularLocation>
        <location evidence="6">Cell membrane</location>
        <topology evidence="6">Single-pass membrane protein</topology>
    </subcellularLocation>
</comment>
<keyword evidence="2 6" id="KW-0597">Phosphoprotein</keyword>
<dbReference type="Pfam" id="PF04205">
    <property type="entry name" value="FMN_bind"/>
    <property type="match status" value="1"/>
</dbReference>
<keyword evidence="9" id="KW-1185">Reference proteome</keyword>
<evidence type="ECO:0000256" key="1">
    <source>
        <dbReference type="ARBA" id="ARBA00022448"/>
    </source>
</evidence>
<organism evidence="8 9">
    <name type="scientific">Heminiphilus faecis</name>
    <dbReference type="NCBI Taxonomy" id="2601703"/>
    <lineage>
        <taxon>Bacteria</taxon>
        <taxon>Pseudomonadati</taxon>
        <taxon>Bacteroidota</taxon>
        <taxon>Bacteroidia</taxon>
        <taxon>Bacteroidales</taxon>
        <taxon>Muribaculaceae</taxon>
        <taxon>Heminiphilus</taxon>
    </lineage>
</organism>
<sequence>MKKLPSTLTYMTVSLGVITIVAGALLAWVHEITAAPIAEAAQRKQVEAIRAVLPEFDNDPTSQKVTWTPMAGSEPFMIFPAYKGNTFAGAAVEGYSLNGFSGEVRIMYGFNAAGDITGYEVLSHAETPGLGAKMNEWFRTDMGRRSVIGKNPARTSMYVTKDPGGEIDAITAATISSRAFLSTLRECYDAFVYYKTEKTVSNE</sequence>
<evidence type="ECO:0000256" key="2">
    <source>
        <dbReference type="ARBA" id="ARBA00022553"/>
    </source>
</evidence>
<protein>
    <recommendedName>
        <fullName evidence="6">Ion-translocating oxidoreductase complex subunit G</fullName>
        <ecNumber evidence="6">7.-.-.-</ecNumber>
    </recommendedName>
    <alternativeName>
        <fullName evidence="6">Rnf electron transport complex subunit G</fullName>
    </alternativeName>
</protein>
<dbReference type="PANTHER" id="PTHR36118:SF1">
    <property type="entry name" value="ION-TRANSLOCATING OXIDOREDUCTASE COMPLEX SUBUNIT G"/>
    <property type="match status" value="1"/>
</dbReference>
<keyword evidence="6" id="KW-1133">Transmembrane helix</keyword>
<comment type="similarity">
    <text evidence="6">Belongs to the RnfG family.</text>
</comment>
<dbReference type="EC" id="7.-.-.-" evidence="6"/>
<evidence type="ECO:0000313" key="8">
    <source>
        <dbReference type="EMBL" id="MEY8244281.1"/>
    </source>
</evidence>
<dbReference type="HAMAP" id="MF_00479">
    <property type="entry name" value="RsxG_RnfG"/>
    <property type="match status" value="1"/>
</dbReference>
<dbReference type="Proteomes" id="UP001565200">
    <property type="component" value="Unassembled WGS sequence"/>
</dbReference>
<evidence type="ECO:0000256" key="5">
    <source>
        <dbReference type="ARBA" id="ARBA00022982"/>
    </source>
</evidence>
<dbReference type="InterPro" id="IPR010209">
    <property type="entry name" value="Ion_transpt_RnfG/RsxG"/>
</dbReference>
<dbReference type="NCBIfam" id="TIGR01947">
    <property type="entry name" value="rnfG"/>
    <property type="match status" value="1"/>
</dbReference>
<comment type="function">
    <text evidence="6">Part of a membrane-bound complex that couples electron transfer with translocation of ions across the membrane.</text>
</comment>
<accession>A0ABV4CUB4</accession>
<dbReference type="PIRSF" id="PIRSF006091">
    <property type="entry name" value="E_trnsport_RnfG"/>
    <property type="match status" value="1"/>
</dbReference>
<keyword evidence="6" id="KW-1003">Cell membrane</keyword>
<keyword evidence="6" id="KW-0472">Membrane</keyword>
<comment type="subunit">
    <text evidence="6">The complex is composed of six subunits: RnfA, RnfB, RnfC, RnfD, RnfE and RnfG.</text>
</comment>
<proteinExistence type="inferred from homology"/>
<evidence type="ECO:0000256" key="6">
    <source>
        <dbReference type="HAMAP-Rule" id="MF_00479"/>
    </source>
</evidence>
<dbReference type="PANTHER" id="PTHR36118">
    <property type="entry name" value="ION-TRANSLOCATING OXIDOREDUCTASE COMPLEX SUBUNIT G"/>
    <property type="match status" value="1"/>
</dbReference>
<dbReference type="SMART" id="SM00900">
    <property type="entry name" value="FMN_bind"/>
    <property type="match status" value="1"/>
</dbReference>
<keyword evidence="6" id="KW-0812">Transmembrane</keyword>
<keyword evidence="3 6" id="KW-0285">Flavoprotein</keyword>
<evidence type="ECO:0000256" key="4">
    <source>
        <dbReference type="ARBA" id="ARBA00022643"/>
    </source>
</evidence>
<comment type="caution">
    <text evidence="8">The sequence shown here is derived from an EMBL/GenBank/DDBJ whole genome shotgun (WGS) entry which is preliminary data.</text>
</comment>
<dbReference type="RefSeq" id="WP_121698154.1">
    <property type="nucleotide sequence ID" value="NZ_JBCLPP010000003.1"/>
</dbReference>
<dbReference type="EMBL" id="JBCLPP010000003">
    <property type="protein sequence ID" value="MEY8244281.1"/>
    <property type="molecule type" value="Genomic_DNA"/>
</dbReference>
<keyword evidence="5 6" id="KW-0249">Electron transport</keyword>